<dbReference type="Proteomes" id="UP000076761">
    <property type="component" value="Unassembled WGS sequence"/>
</dbReference>
<name>A0A165R765_9AGAM</name>
<dbReference type="Pfam" id="PF05742">
    <property type="entry name" value="TANGO2"/>
    <property type="match status" value="1"/>
</dbReference>
<organism evidence="1 2">
    <name type="scientific">Neolentinus lepideus HHB14362 ss-1</name>
    <dbReference type="NCBI Taxonomy" id="1314782"/>
    <lineage>
        <taxon>Eukaryota</taxon>
        <taxon>Fungi</taxon>
        <taxon>Dikarya</taxon>
        <taxon>Basidiomycota</taxon>
        <taxon>Agaricomycotina</taxon>
        <taxon>Agaricomycetes</taxon>
        <taxon>Gloeophyllales</taxon>
        <taxon>Gloeophyllaceae</taxon>
        <taxon>Neolentinus</taxon>
    </lineage>
</organism>
<proteinExistence type="predicted"/>
<dbReference type="InterPro" id="IPR008551">
    <property type="entry name" value="TANGO2"/>
</dbReference>
<dbReference type="GO" id="GO:0009306">
    <property type="term" value="P:protein secretion"/>
    <property type="evidence" value="ECO:0007669"/>
    <property type="project" value="TreeGrafter"/>
</dbReference>
<gene>
    <name evidence="1" type="ORF">NEOLEDRAFT_1096065</name>
</gene>
<accession>A0A165R765</accession>
<dbReference type="EMBL" id="KV425585">
    <property type="protein sequence ID" value="KZT23397.1"/>
    <property type="molecule type" value="Genomic_DNA"/>
</dbReference>
<evidence type="ECO:0000313" key="2">
    <source>
        <dbReference type="Proteomes" id="UP000076761"/>
    </source>
</evidence>
<dbReference type="AlphaFoldDB" id="A0A165R765"/>
<protein>
    <submittedName>
        <fullName evidence="1">DUF833-domain-containing protein</fullName>
    </submittedName>
</protein>
<keyword evidence="2" id="KW-1185">Reference proteome</keyword>
<sequence length="311" mass="34114">MCVAFWSLAHREYSLILCSNRDEFLSRPTLPAHFHSFDSEPGQRAEEPRILSGRDLQAGGSWLGLNKAGKIALLTNITEAYGNYSSSRGHLVSSYLQSLPSCSLLNETKRIVGEDGRYAGFNLLLLAPKLQAERLTFDGSFVTNHGGGGEIVARSLSEEEKRCGGVSNGIDGSGASDWPKVRHGTEELDDLLNSNPSDFTDLDLSERLFELLSSWKSQNPPKARAELRNTIQIEPLPMPTSGSANRAAPEFYGTRLSTVVLIRRNGDVLFIERDIWKVGADGSPCKADPSTQRTFRFAIASDAVIQHSLCN</sequence>
<reference evidence="1 2" key="1">
    <citation type="journal article" date="2016" name="Mol. Biol. Evol.">
        <title>Comparative Genomics of Early-Diverging Mushroom-Forming Fungi Provides Insights into the Origins of Lignocellulose Decay Capabilities.</title>
        <authorList>
            <person name="Nagy L.G."/>
            <person name="Riley R."/>
            <person name="Tritt A."/>
            <person name="Adam C."/>
            <person name="Daum C."/>
            <person name="Floudas D."/>
            <person name="Sun H."/>
            <person name="Yadav J.S."/>
            <person name="Pangilinan J."/>
            <person name="Larsson K.H."/>
            <person name="Matsuura K."/>
            <person name="Barry K."/>
            <person name="Labutti K."/>
            <person name="Kuo R."/>
            <person name="Ohm R.A."/>
            <person name="Bhattacharya S.S."/>
            <person name="Shirouzu T."/>
            <person name="Yoshinaga Y."/>
            <person name="Martin F.M."/>
            <person name="Grigoriev I.V."/>
            <person name="Hibbett D.S."/>
        </authorList>
    </citation>
    <scope>NUCLEOTIDE SEQUENCE [LARGE SCALE GENOMIC DNA]</scope>
    <source>
        <strain evidence="1 2">HHB14362 ss-1</strain>
    </source>
</reference>
<dbReference type="GO" id="GO:0007030">
    <property type="term" value="P:Golgi organization"/>
    <property type="evidence" value="ECO:0007669"/>
    <property type="project" value="TreeGrafter"/>
</dbReference>
<dbReference type="PANTHER" id="PTHR17985:SF8">
    <property type="entry name" value="TRANSPORT AND GOLGI ORGANIZATION PROTEIN 2 HOMOLOG"/>
    <property type="match status" value="1"/>
</dbReference>
<evidence type="ECO:0000313" key="1">
    <source>
        <dbReference type="EMBL" id="KZT23397.1"/>
    </source>
</evidence>
<dbReference type="OrthoDB" id="191601at2759"/>
<dbReference type="GO" id="GO:0005794">
    <property type="term" value="C:Golgi apparatus"/>
    <property type="evidence" value="ECO:0007669"/>
    <property type="project" value="TreeGrafter"/>
</dbReference>
<dbReference type="InParanoid" id="A0A165R765"/>
<dbReference type="PANTHER" id="PTHR17985">
    <property type="entry name" value="SER/THR-RICH PROTEIN T10 IN DGCR REGION"/>
    <property type="match status" value="1"/>
</dbReference>